<dbReference type="Pfam" id="PF08238">
    <property type="entry name" value="Sel1"/>
    <property type="match status" value="2"/>
</dbReference>
<keyword evidence="4" id="KW-1185">Reference proteome</keyword>
<feature type="non-terminal residue" evidence="3">
    <location>
        <position position="1"/>
    </location>
</feature>
<evidence type="ECO:0000256" key="1">
    <source>
        <dbReference type="ARBA" id="ARBA00038101"/>
    </source>
</evidence>
<dbReference type="InterPro" id="IPR011990">
    <property type="entry name" value="TPR-like_helical_dom_sf"/>
</dbReference>
<dbReference type="OrthoDB" id="40126at2759"/>
<evidence type="ECO:0000313" key="3">
    <source>
        <dbReference type="EMBL" id="EJK43989.1"/>
    </source>
</evidence>
<gene>
    <name evidence="3" type="ORF">THAOC_37514</name>
</gene>
<evidence type="ECO:0000313" key="4">
    <source>
        <dbReference type="Proteomes" id="UP000266841"/>
    </source>
</evidence>
<dbReference type="SMART" id="SM00671">
    <property type="entry name" value="SEL1"/>
    <property type="match status" value="3"/>
</dbReference>
<name>K0R014_THAOC</name>
<evidence type="ECO:0000256" key="2">
    <source>
        <dbReference type="SAM" id="MobiDB-lite"/>
    </source>
</evidence>
<reference evidence="3 4" key="1">
    <citation type="journal article" date="2012" name="Genome Biol.">
        <title>Genome and low-iron response of an oceanic diatom adapted to chronic iron limitation.</title>
        <authorList>
            <person name="Lommer M."/>
            <person name="Specht M."/>
            <person name="Roy A.S."/>
            <person name="Kraemer L."/>
            <person name="Andreson R."/>
            <person name="Gutowska M.A."/>
            <person name="Wolf J."/>
            <person name="Bergner S.V."/>
            <person name="Schilhabel M.B."/>
            <person name="Klostermeier U.C."/>
            <person name="Beiko R.G."/>
            <person name="Rosenstiel P."/>
            <person name="Hippler M."/>
            <person name="Laroche J."/>
        </authorList>
    </citation>
    <scope>NUCLEOTIDE SEQUENCE [LARGE SCALE GENOMIC DNA]</scope>
    <source>
        <strain evidence="3 4">CCMP1005</strain>
    </source>
</reference>
<dbReference type="InterPro" id="IPR050767">
    <property type="entry name" value="Sel1_AlgK"/>
</dbReference>
<comment type="similarity">
    <text evidence="1">Belongs to the sel-1 family.</text>
</comment>
<feature type="region of interest" description="Disordered" evidence="2">
    <location>
        <begin position="223"/>
        <end position="245"/>
    </location>
</feature>
<dbReference type="Gene3D" id="1.25.40.10">
    <property type="entry name" value="Tetratricopeptide repeat domain"/>
    <property type="match status" value="1"/>
</dbReference>
<dbReference type="PANTHER" id="PTHR11102:SF160">
    <property type="entry name" value="ERAD-ASSOCIATED E3 UBIQUITIN-PROTEIN LIGASE COMPONENT HRD3"/>
    <property type="match status" value="1"/>
</dbReference>
<organism evidence="3 4">
    <name type="scientific">Thalassiosira oceanica</name>
    <name type="common">Marine diatom</name>
    <dbReference type="NCBI Taxonomy" id="159749"/>
    <lineage>
        <taxon>Eukaryota</taxon>
        <taxon>Sar</taxon>
        <taxon>Stramenopiles</taxon>
        <taxon>Ochrophyta</taxon>
        <taxon>Bacillariophyta</taxon>
        <taxon>Coscinodiscophyceae</taxon>
        <taxon>Thalassiosirophycidae</taxon>
        <taxon>Thalassiosirales</taxon>
        <taxon>Thalassiosiraceae</taxon>
        <taxon>Thalassiosira</taxon>
    </lineage>
</organism>
<proteinExistence type="inferred from homology"/>
<dbReference type="InterPro" id="IPR006597">
    <property type="entry name" value="Sel1-like"/>
</dbReference>
<dbReference type="PANTHER" id="PTHR11102">
    <property type="entry name" value="SEL-1-LIKE PROTEIN"/>
    <property type="match status" value="1"/>
</dbReference>
<dbReference type="EMBL" id="AGNL01050343">
    <property type="protein sequence ID" value="EJK43989.1"/>
    <property type="molecule type" value="Genomic_DNA"/>
</dbReference>
<dbReference type="SUPFAM" id="SSF81901">
    <property type="entry name" value="HCP-like"/>
    <property type="match status" value="1"/>
</dbReference>
<dbReference type="Proteomes" id="UP000266841">
    <property type="component" value="Unassembled WGS sequence"/>
</dbReference>
<accession>K0R014</accession>
<comment type="caution">
    <text evidence="3">The sequence shown here is derived from an EMBL/GenBank/DDBJ whole genome shotgun (WGS) entry which is preliminary data.</text>
</comment>
<sequence>RRLAEETPPGEEGDSEAAARGSGVQPARGAGRSRRRPRCSGGRPRGRLAFPPPPSAQCKEIGVKTCGACSRMLPDDVYSEKQRGMRQSSRRCEALIMIQKRVDAGDPVAMFHLGAKHENARYGLEKDVMRAIELYERAAVLGAKGANYNLAYLYAQGIDVEKDMAKAVRHYHEASAMSGDVSARYNLGCVEKDAGNHDLALQHWMISAEMGHDDSLTARGFQKATDGMSSSNRNEAKALRERDGS</sequence>
<feature type="region of interest" description="Disordered" evidence="2">
    <location>
        <begin position="1"/>
        <end position="56"/>
    </location>
</feature>
<feature type="compositionally biased region" description="Basic and acidic residues" evidence="2">
    <location>
        <begin position="234"/>
        <end position="245"/>
    </location>
</feature>
<dbReference type="AlphaFoldDB" id="K0R014"/>
<protein>
    <submittedName>
        <fullName evidence="3">Uncharacterized protein</fullName>
    </submittedName>
</protein>